<gene>
    <name evidence="1" type="ORF">E5336_04935</name>
</gene>
<accession>A0AC61R859</accession>
<evidence type="ECO:0000313" key="1">
    <source>
        <dbReference type="EMBL" id="TGY66194.1"/>
    </source>
</evidence>
<reference evidence="1" key="1">
    <citation type="submission" date="2019-04" db="EMBL/GenBank/DDBJ databases">
        <title>Microbes associate with the intestines of laboratory mice.</title>
        <authorList>
            <person name="Navarre W."/>
            <person name="Wong E."/>
            <person name="Huang K."/>
            <person name="Tropini C."/>
            <person name="Ng K."/>
            <person name="Yu B."/>
        </authorList>
    </citation>
    <scope>NUCLEOTIDE SEQUENCE</scope>
    <source>
        <strain evidence="1">NM09_H32</strain>
    </source>
</reference>
<protein>
    <submittedName>
        <fullName evidence="1">Uncharacterized protein</fullName>
    </submittedName>
</protein>
<evidence type="ECO:0000313" key="2">
    <source>
        <dbReference type="Proteomes" id="UP000308836"/>
    </source>
</evidence>
<sequence length="887" mass="105172">MSNIEAYIQALEASSNQINLVAELLEELSSYSVIKISEKRVLVAKAFFKLLQYCQKMYNGNVPNETIEEILRVFINIENMVSEITEEEDNSNMMIMRFLHELKMYNKGEKIFSINQDKYPIQYLELLLKELDSIYFVFEIKKDSEYIFPLHKMIVNVVENFKFIDNSIGLYQIRILQLAVKLFKDNIDEQKALKALKEKCNLKFIQYLSVNCEIIDTSDLLNYQKNGVMTFYDKNNGNILIRHRDKNYFIADYSTEKNIFVEKDHAGSIIGYFYEYQLNKNDQLTDYSDILKDEEGRKIFLNLIYNNSSYNVLLDKMIVKGNEGKYRLTNPFCFNDEFIIKGRLREKFGKCYQKNELLDALSNYRCSALKISTSNIMNRVSLGLGFLLLEREKIDINALKIDSFSEDDWFQIQLIKNWVMASSNPLDSLKFIITEWYRENEYCKNILSNRNHVNLQDHEIDVLDFYPLKSGVDWVFEILGYENQKDIYVLKGDVEEKDEGMYFLKINLGRSVYTKQLLKIINKEVLEIKFEDIEDCDQILEDQYSETYFVLYDSKNKKYATYDQKFLKVLSAFIDIQQKNELTLETVSKITKQMYSEIKKMMSLHQEALAEGNEKFFCDFDSQVYYRLIHNMLWSKVNFAKIDNYLNIFLGHQCLSFENINHDEKFMRTDSNTLYIPKDKRDCDSVLVRVYEKYLKSKRCRETNDLYDENIELKDGTYFHNENRINKIVFLCDNFENGSATIRMLKAYLDIEDVRDKSKLERAKQKCQKYYVLGKRECEIKISDIISKNNCSIEIHSFYGTSEGKKKIESFLEENNLKNCKISYRHEILSKSQRIKNDIEIIWPNKKEISCYTVIREFNMPKINAFPEAMLKDSRKAICMFVMKREL</sequence>
<name>A0AC61R859_9FIRM</name>
<keyword evidence="2" id="KW-1185">Reference proteome</keyword>
<dbReference type="EMBL" id="SRYG01000008">
    <property type="protein sequence ID" value="TGY66194.1"/>
    <property type="molecule type" value="Genomic_DNA"/>
</dbReference>
<proteinExistence type="predicted"/>
<comment type="caution">
    <text evidence="1">The sequence shown here is derived from an EMBL/GenBank/DDBJ whole genome shotgun (WGS) entry which is preliminary data.</text>
</comment>
<organism evidence="1 2">
    <name type="scientific">Dubosiella muris</name>
    <dbReference type="NCBI Taxonomy" id="3038133"/>
    <lineage>
        <taxon>Bacteria</taxon>
        <taxon>Bacillati</taxon>
        <taxon>Bacillota</taxon>
        <taxon>Erysipelotrichia</taxon>
        <taxon>Erysipelotrichales</taxon>
        <taxon>Erysipelotrichaceae</taxon>
        <taxon>Dubosiella</taxon>
    </lineage>
</organism>
<dbReference type="Proteomes" id="UP000308836">
    <property type="component" value="Unassembled WGS sequence"/>
</dbReference>